<reference evidence="3 4" key="1">
    <citation type="submission" date="2015-03" db="EMBL/GenBank/DDBJ databases">
        <title>Draft genome sequence of Luteibacter yeojuensis strain SU11.</title>
        <authorList>
            <person name="Sulaiman J."/>
            <person name="Priya K."/>
            <person name="Chan K.-G."/>
        </authorList>
    </citation>
    <scope>NUCLEOTIDE SEQUENCE [LARGE SCALE GENOMIC DNA]</scope>
    <source>
        <strain evidence="3 4">SU11</strain>
    </source>
</reference>
<evidence type="ECO:0000313" key="4">
    <source>
        <dbReference type="Proteomes" id="UP000033651"/>
    </source>
</evidence>
<gene>
    <name evidence="3" type="ORF">VI08_11455</name>
</gene>
<feature type="transmembrane region" description="Helical" evidence="2">
    <location>
        <begin position="113"/>
        <end position="132"/>
    </location>
</feature>
<feature type="transmembrane region" description="Helical" evidence="2">
    <location>
        <begin position="81"/>
        <end position="101"/>
    </location>
</feature>
<keyword evidence="4" id="KW-1185">Reference proteome</keyword>
<evidence type="ECO:0000313" key="3">
    <source>
        <dbReference type="EMBL" id="KJV33154.1"/>
    </source>
</evidence>
<evidence type="ECO:0000256" key="1">
    <source>
        <dbReference type="SAM" id="MobiDB-lite"/>
    </source>
</evidence>
<sequence length="139" mass="14987">MERRIEIDGKTITTDDPHGVLAHTVDPRTGRPGVDTERTRSEQAAPLPPEGFPNPAEPLGQIAAQSALFSRIYHGQAGGTALFATALVWLLPVFFLAQIPFDLVDVPAVGKYVMAAVPVVLYGWFFGHAVVARGRRKAA</sequence>
<proteinExistence type="predicted"/>
<feature type="compositionally biased region" description="Basic and acidic residues" evidence="1">
    <location>
        <begin position="1"/>
        <end position="18"/>
    </location>
</feature>
<dbReference type="RefSeq" id="WP_045829728.1">
    <property type="nucleotide sequence ID" value="NZ_JZRB01000023.1"/>
</dbReference>
<dbReference type="PATRIC" id="fig|345309.4.peg.1638"/>
<dbReference type="OrthoDB" id="9865238at2"/>
<protein>
    <submittedName>
        <fullName evidence="3">Uncharacterized protein</fullName>
    </submittedName>
</protein>
<name>A0A0F3KSS4_9GAMM</name>
<feature type="compositionally biased region" description="Basic and acidic residues" evidence="1">
    <location>
        <begin position="25"/>
        <end position="41"/>
    </location>
</feature>
<keyword evidence="2" id="KW-0812">Transmembrane</keyword>
<keyword evidence="2" id="KW-1133">Transmembrane helix</keyword>
<dbReference type="EMBL" id="JZRB01000023">
    <property type="protein sequence ID" value="KJV33154.1"/>
    <property type="molecule type" value="Genomic_DNA"/>
</dbReference>
<dbReference type="AlphaFoldDB" id="A0A0F3KSS4"/>
<dbReference type="Proteomes" id="UP000033651">
    <property type="component" value="Unassembled WGS sequence"/>
</dbReference>
<feature type="region of interest" description="Disordered" evidence="1">
    <location>
        <begin position="1"/>
        <end position="53"/>
    </location>
</feature>
<organism evidence="3 4">
    <name type="scientific">Luteibacter yeojuensis</name>
    <dbReference type="NCBI Taxonomy" id="345309"/>
    <lineage>
        <taxon>Bacteria</taxon>
        <taxon>Pseudomonadati</taxon>
        <taxon>Pseudomonadota</taxon>
        <taxon>Gammaproteobacteria</taxon>
        <taxon>Lysobacterales</taxon>
        <taxon>Rhodanobacteraceae</taxon>
        <taxon>Luteibacter</taxon>
    </lineage>
</organism>
<accession>A0A0F3KSS4</accession>
<evidence type="ECO:0000256" key="2">
    <source>
        <dbReference type="SAM" id="Phobius"/>
    </source>
</evidence>
<keyword evidence="2" id="KW-0472">Membrane</keyword>
<comment type="caution">
    <text evidence="3">The sequence shown here is derived from an EMBL/GenBank/DDBJ whole genome shotgun (WGS) entry which is preliminary data.</text>
</comment>